<evidence type="ECO:0000313" key="1">
    <source>
        <dbReference type="EMBL" id="DAG04510.1"/>
    </source>
</evidence>
<reference evidence="1" key="1">
    <citation type="journal article" date="2021" name="Proc. Natl. Acad. Sci. U.S.A.">
        <title>A Catalog of Tens of Thousands of Viruses from Human Metagenomes Reveals Hidden Associations with Chronic Diseases.</title>
        <authorList>
            <person name="Tisza M.J."/>
            <person name="Buck C.B."/>
        </authorList>
    </citation>
    <scope>NUCLEOTIDE SEQUENCE</scope>
    <source>
        <strain evidence="1">CtDXu9</strain>
    </source>
</reference>
<proteinExistence type="predicted"/>
<protein>
    <submittedName>
        <fullName evidence="1">Uncharacterized protein</fullName>
    </submittedName>
</protein>
<sequence>MLSRIISNPPIHPKYQICLITPAGRSGTILRHLYTSPRTGATYFSRHHANNYTHEQATAVLQNLPYPDAFIQSEYDCHYRETDERGNIKDYMCA</sequence>
<name>A0A8S5VCU2_9CAUD</name>
<organism evidence="1">
    <name type="scientific">Siphoviridae sp. ctDXu9</name>
    <dbReference type="NCBI Taxonomy" id="2825387"/>
    <lineage>
        <taxon>Viruses</taxon>
        <taxon>Duplodnaviria</taxon>
        <taxon>Heunggongvirae</taxon>
        <taxon>Uroviricota</taxon>
        <taxon>Caudoviricetes</taxon>
    </lineage>
</organism>
<dbReference type="EMBL" id="BK016244">
    <property type="protein sequence ID" value="DAG04510.1"/>
    <property type="molecule type" value="Genomic_DNA"/>
</dbReference>
<accession>A0A8S5VCU2</accession>